<dbReference type="OrthoDB" id="3556767at2759"/>
<dbReference type="Proteomes" id="UP000566819">
    <property type="component" value="Unassembled WGS sequence"/>
</dbReference>
<gene>
    <name evidence="2" type="ORF">G7Y89_g2732</name>
</gene>
<feature type="compositionally biased region" description="Polar residues" evidence="1">
    <location>
        <begin position="511"/>
        <end position="528"/>
    </location>
</feature>
<dbReference type="GO" id="GO:0007264">
    <property type="term" value="P:small GTPase-mediated signal transduction"/>
    <property type="evidence" value="ECO:0007669"/>
    <property type="project" value="InterPro"/>
</dbReference>
<organism evidence="2 3">
    <name type="scientific">Cudoniella acicularis</name>
    <dbReference type="NCBI Taxonomy" id="354080"/>
    <lineage>
        <taxon>Eukaryota</taxon>
        <taxon>Fungi</taxon>
        <taxon>Dikarya</taxon>
        <taxon>Ascomycota</taxon>
        <taxon>Pezizomycotina</taxon>
        <taxon>Leotiomycetes</taxon>
        <taxon>Helotiales</taxon>
        <taxon>Tricladiaceae</taxon>
        <taxon>Cudoniella</taxon>
    </lineage>
</organism>
<feature type="region of interest" description="Disordered" evidence="1">
    <location>
        <begin position="490"/>
        <end position="563"/>
    </location>
</feature>
<dbReference type="GO" id="GO:0005085">
    <property type="term" value="F:guanyl-nucleotide exchange factor activity"/>
    <property type="evidence" value="ECO:0007669"/>
    <property type="project" value="InterPro"/>
</dbReference>
<reference evidence="2 3" key="1">
    <citation type="submission" date="2020-03" db="EMBL/GenBank/DDBJ databases">
        <title>Draft Genome Sequence of Cudoniella acicularis.</title>
        <authorList>
            <person name="Buettner E."/>
            <person name="Kellner H."/>
        </authorList>
    </citation>
    <scope>NUCLEOTIDE SEQUENCE [LARGE SCALE GENOMIC DNA]</scope>
    <source>
        <strain evidence="2 3">DSM 108380</strain>
    </source>
</reference>
<dbReference type="AlphaFoldDB" id="A0A8H4RVR6"/>
<dbReference type="EMBL" id="JAAMPI010000123">
    <property type="protein sequence ID" value="KAF4635362.1"/>
    <property type="molecule type" value="Genomic_DNA"/>
</dbReference>
<dbReference type="InterPro" id="IPR036964">
    <property type="entry name" value="RASGEF_cat_dom_sf"/>
</dbReference>
<keyword evidence="3" id="KW-1185">Reference proteome</keyword>
<feature type="compositionally biased region" description="Polar residues" evidence="1">
    <location>
        <begin position="535"/>
        <end position="547"/>
    </location>
</feature>
<name>A0A8H4RVR6_9HELO</name>
<protein>
    <submittedName>
        <fullName evidence="2">Uncharacterized protein</fullName>
    </submittedName>
</protein>
<dbReference type="Gene3D" id="1.10.840.10">
    <property type="entry name" value="Ras guanine-nucleotide exchange factors catalytic domain"/>
    <property type="match status" value="1"/>
</dbReference>
<dbReference type="InterPro" id="IPR023578">
    <property type="entry name" value="Ras_GEF_dom_sf"/>
</dbReference>
<evidence type="ECO:0000313" key="3">
    <source>
        <dbReference type="Proteomes" id="UP000566819"/>
    </source>
</evidence>
<sequence length="632" mass="71014">MTEISLGSALQYLRSQPAVVGDTCHFDSDHASQSTDSTGSLNATNIITSRWWEKDGCEILKTSDNFHEVGLVLKFSLFQDTKVPLQALAGRQGSWLRAFLCNLLGIRDDAAVHENDGSWTANEIFRLCRQANSLSHRATDWSWILTDIASQVSATEIGEKLDAAMSLAFVEVPLHFWVRHLLGYKDVVASEFFNALSNSRNDFSQYLQELGLARSKWEELSEKVQTPLAQWMISTSLRSYEASPDPIDALFPIFDPIQELFTTPHHNLIPLLERLAFLAEKSKYKLLRQSDRGFLDIFSTNFSFLDYLSAPEDFAKSITNNDDKLFQCISYENILDPSQEHLRTLGRQSSNLSDDVAACITISSSWLPHTIKLAEALVKLKNYHSAGAVGSGLEKADPLSAAEWPIWKVISPENNFATLRALSAESHTLSYLPPVVHKLQQLEGAKEQVYMKYLGENPDSLEGAVEVEKALKKGDKETWVGVFGSKRMKASNNHSKQYHSPRIADLRAPTNYENPTPDLSLNLGNSNLFPPPPITLTNSKAAPSESASLKRKHSSTSRDEEQVNAPNVELHCQNPNISARNYITILRYERADRSLEEREVECCFELDENISPECSMKDYEDVWAKYHCSIIC</sequence>
<proteinExistence type="predicted"/>
<accession>A0A8H4RVR6</accession>
<comment type="caution">
    <text evidence="2">The sequence shown here is derived from an EMBL/GenBank/DDBJ whole genome shotgun (WGS) entry which is preliminary data.</text>
</comment>
<evidence type="ECO:0000256" key="1">
    <source>
        <dbReference type="SAM" id="MobiDB-lite"/>
    </source>
</evidence>
<dbReference type="SUPFAM" id="SSF48366">
    <property type="entry name" value="Ras GEF"/>
    <property type="match status" value="1"/>
</dbReference>
<evidence type="ECO:0000313" key="2">
    <source>
        <dbReference type="EMBL" id="KAF4635362.1"/>
    </source>
</evidence>